<gene>
    <name evidence="2" type="ORF">EZS28_047916</name>
</gene>
<evidence type="ECO:0000256" key="1">
    <source>
        <dbReference type="SAM" id="MobiDB-lite"/>
    </source>
</evidence>
<protein>
    <submittedName>
        <fullName evidence="2">Uncharacterized protein</fullName>
    </submittedName>
</protein>
<name>A0A5J4TEG2_9EUKA</name>
<reference evidence="2 3" key="1">
    <citation type="submission" date="2019-03" db="EMBL/GenBank/DDBJ databases">
        <title>Single cell metagenomics reveals metabolic interactions within the superorganism composed of flagellate Streblomastix strix and complex community of Bacteroidetes bacteria on its surface.</title>
        <authorList>
            <person name="Treitli S.C."/>
            <person name="Kolisko M."/>
            <person name="Husnik F."/>
            <person name="Keeling P."/>
            <person name="Hampl V."/>
        </authorList>
    </citation>
    <scope>NUCLEOTIDE SEQUENCE [LARGE SCALE GENOMIC DNA]</scope>
    <source>
        <strain evidence="2">ST1C</strain>
    </source>
</reference>
<sequence length="84" mass="9724">MQQIEQLPTEVEQHLSDEQDPEKLMENAIETLTRVSVVDLAWQERLAIILQLKLIGSNVINILHFAQQINSNLLKLKFLILLIH</sequence>
<feature type="region of interest" description="Disordered" evidence="1">
    <location>
        <begin position="1"/>
        <end position="20"/>
    </location>
</feature>
<evidence type="ECO:0000313" key="2">
    <source>
        <dbReference type="EMBL" id="KAA6356557.1"/>
    </source>
</evidence>
<dbReference type="Proteomes" id="UP000324800">
    <property type="component" value="Unassembled WGS sequence"/>
</dbReference>
<proteinExistence type="predicted"/>
<feature type="compositionally biased region" description="Basic and acidic residues" evidence="1">
    <location>
        <begin position="11"/>
        <end position="20"/>
    </location>
</feature>
<accession>A0A5J4TEG2</accession>
<evidence type="ECO:0000313" key="3">
    <source>
        <dbReference type="Proteomes" id="UP000324800"/>
    </source>
</evidence>
<organism evidence="2 3">
    <name type="scientific">Streblomastix strix</name>
    <dbReference type="NCBI Taxonomy" id="222440"/>
    <lineage>
        <taxon>Eukaryota</taxon>
        <taxon>Metamonada</taxon>
        <taxon>Preaxostyla</taxon>
        <taxon>Oxymonadida</taxon>
        <taxon>Streblomastigidae</taxon>
        <taxon>Streblomastix</taxon>
    </lineage>
</organism>
<dbReference type="AlphaFoldDB" id="A0A5J4TEG2"/>
<comment type="caution">
    <text evidence="2">The sequence shown here is derived from an EMBL/GenBank/DDBJ whole genome shotgun (WGS) entry which is preliminary data.</text>
</comment>
<dbReference type="EMBL" id="SNRW01032792">
    <property type="protein sequence ID" value="KAA6356557.1"/>
    <property type="molecule type" value="Genomic_DNA"/>
</dbReference>